<dbReference type="Pfam" id="PF17419">
    <property type="entry name" value="MauJ"/>
    <property type="match status" value="1"/>
</dbReference>
<accession>A0A316TSM1</accession>
<evidence type="ECO:0000313" key="2">
    <source>
        <dbReference type="Proteomes" id="UP000245533"/>
    </source>
</evidence>
<comment type="caution">
    <text evidence="1">The sequence shown here is derived from an EMBL/GenBank/DDBJ whole genome shotgun (WGS) entry which is preliminary data.</text>
</comment>
<dbReference type="AlphaFoldDB" id="A0A316TSM1"/>
<sequence length="352" mass="39621">MSQEYFSAIANSGLLGFYENDKIPAISVHHFGLYGTQWRPELGIRSAKSDMQNAQSGYVHELYPGTVTESRIMPQGSSAKQLENDVKWIAQFYIIPNRFYFADPYSLALNGPTSINLESRFEVSGTALQCFLCPDPWGKLAMVMVFGTDAPSSTMWETAFDVVIPVLDEISFKYDQPLPIAHSIIVGVPSGVVYTYQFALPNEVTISIGSEIDLKESFVETRDAKALYREAISSNNPFHKFLTFWKVYENVVALRTEWRQKHRKADNKKTKEIIPSGFSFKGYEGLSFDKVRQKMEKSKRHAIAHGGLKDSAPLTSSAFDKIQDVGTSVPVIQYMAKIILENFEATLRGIKH</sequence>
<proteinExistence type="predicted"/>
<evidence type="ECO:0000313" key="1">
    <source>
        <dbReference type="EMBL" id="PWN06868.1"/>
    </source>
</evidence>
<organism evidence="1 2">
    <name type="scientific">Rhodohalobacter mucosus</name>
    <dbReference type="NCBI Taxonomy" id="2079485"/>
    <lineage>
        <taxon>Bacteria</taxon>
        <taxon>Pseudomonadati</taxon>
        <taxon>Balneolota</taxon>
        <taxon>Balneolia</taxon>
        <taxon>Balneolales</taxon>
        <taxon>Balneolaceae</taxon>
        <taxon>Rhodohalobacter</taxon>
    </lineage>
</organism>
<dbReference type="Proteomes" id="UP000245533">
    <property type="component" value="Unassembled WGS sequence"/>
</dbReference>
<dbReference type="EMBL" id="QGGB01000005">
    <property type="protein sequence ID" value="PWN06868.1"/>
    <property type="molecule type" value="Genomic_DNA"/>
</dbReference>
<dbReference type="InterPro" id="IPR035383">
    <property type="entry name" value="MauJ"/>
</dbReference>
<reference evidence="1 2" key="1">
    <citation type="submission" date="2018-05" db="EMBL/GenBank/DDBJ databases">
        <title>Rhodohalobacter halophilus gen. nov., sp. nov., a moderately halophilic member of the family Balneolaceae.</title>
        <authorList>
            <person name="Liu Z.-W."/>
        </authorList>
    </citation>
    <scope>NUCLEOTIDE SEQUENCE [LARGE SCALE GENOMIC DNA]</scope>
    <source>
        <strain evidence="1 2">8A47</strain>
    </source>
</reference>
<name>A0A316TSM1_9BACT</name>
<keyword evidence="2" id="KW-1185">Reference proteome</keyword>
<protein>
    <submittedName>
        <fullName evidence="1">Uncharacterized protein</fullName>
    </submittedName>
</protein>
<gene>
    <name evidence="1" type="ORF">DDZ15_06220</name>
</gene>